<name>A0AAI8YSE1_9PEZI</name>
<organism evidence="4 5">
    <name type="scientific">Lecanosticta acicola</name>
    <dbReference type="NCBI Taxonomy" id="111012"/>
    <lineage>
        <taxon>Eukaryota</taxon>
        <taxon>Fungi</taxon>
        <taxon>Dikarya</taxon>
        <taxon>Ascomycota</taxon>
        <taxon>Pezizomycotina</taxon>
        <taxon>Dothideomycetes</taxon>
        <taxon>Dothideomycetidae</taxon>
        <taxon>Mycosphaerellales</taxon>
        <taxon>Mycosphaerellaceae</taxon>
        <taxon>Lecanosticta</taxon>
    </lineage>
</organism>
<sequence>MAHRLLSFPPWAGTTFVPRGPKTNGEIPSNIDPTKASLPTPFTAVITGASRGIGAATAKVFAQAGATGLILTARKAADIEETKAACEQVAKNKDLKVVRVSADVSEEISAINLAEIVKQEFEGNLDLLINNAGLVGTNPTMLSPLHEQDSSQVEVTTNTNYLGRVYMIKHLLHSILSNPRPTKSIINISSVGSHIPGSPLGFGISALATNRLSERVALMYGEQGVFCAAVHPGAVEPDVLPPGWPESVREWSTDARGLCGAWLVWLISGGERKEWLNGRYLDVTWDVEELEKRKEEIVEKDLLKMRMTV</sequence>
<dbReference type="InterPro" id="IPR002347">
    <property type="entry name" value="SDR_fam"/>
</dbReference>
<proteinExistence type="inferred from homology"/>
<comment type="caution">
    <text evidence="4">The sequence shown here is derived from an EMBL/GenBank/DDBJ whole genome shotgun (WGS) entry which is preliminary data.</text>
</comment>
<evidence type="ECO:0008006" key="6">
    <source>
        <dbReference type="Google" id="ProtNLM"/>
    </source>
</evidence>
<dbReference type="PANTHER" id="PTHR42760">
    <property type="entry name" value="SHORT-CHAIN DEHYDROGENASES/REDUCTASES FAMILY MEMBER"/>
    <property type="match status" value="1"/>
</dbReference>
<accession>A0AAI8YSE1</accession>
<dbReference type="GO" id="GO:0016616">
    <property type="term" value="F:oxidoreductase activity, acting on the CH-OH group of donors, NAD or NADP as acceptor"/>
    <property type="evidence" value="ECO:0007669"/>
    <property type="project" value="TreeGrafter"/>
</dbReference>
<keyword evidence="5" id="KW-1185">Reference proteome</keyword>
<dbReference type="EMBL" id="CAVMBE010000004">
    <property type="protein sequence ID" value="CAK3817297.1"/>
    <property type="molecule type" value="Genomic_DNA"/>
</dbReference>
<dbReference type="Proteomes" id="UP001296104">
    <property type="component" value="Unassembled WGS sequence"/>
</dbReference>
<dbReference type="Pfam" id="PF00106">
    <property type="entry name" value="adh_short"/>
    <property type="match status" value="1"/>
</dbReference>
<evidence type="ECO:0000256" key="3">
    <source>
        <dbReference type="SAM" id="MobiDB-lite"/>
    </source>
</evidence>
<evidence type="ECO:0000313" key="4">
    <source>
        <dbReference type="EMBL" id="CAK3817297.1"/>
    </source>
</evidence>
<dbReference type="PANTHER" id="PTHR42760:SF37">
    <property type="entry name" value="CLAVALDEHYDE DEHYDROGENASE"/>
    <property type="match status" value="1"/>
</dbReference>
<dbReference type="InterPro" id="IPR036291">
    <property type="entry name" value="NAD(P)-bd_dom_sf"/>
</dbReference>
<dbReference type="Gene3D" id="3.40.50.720">
    <property type="entry name" value="NAD(P)-binding Rossmann-like Domain"/>
    <property type="match status" value="1"/>
</dbReference>
<dbReference type="AlphaFoldDB" id="A0AAI8YSE1"/>
<dbReference type="PRINTS" id="PR00081">
    <property type="entry name" value="GDHRDH"/>
</dbReference>
<evidence type="ECO:0000256" key="1">
    <source>
        <dbReference type="ARBA" id="ARBA00006484"/>
    </source>
</evidence>
<gene>
    <name evidence="4" type="ORF">LECACI_7A001122</name>
</gene>
<evidence type="ECO:0000313" key="5">
    <source>
        <dbReference type="Proteomes" id="UP001296104"/>
    </source>
</evidence>
<dbReference type="CDD" id="cd05233">
    <property type="entry name" value="SDR_c"/>
    <property type="match status" value="1"/>
</dbReference>
<comment type="similarity">
    <text evidence="1">Belongs to the short-chain dehydrogenases/reductases (SDR) family.</text>
</comment>
<dbReference type="SUPFAM" id="SSF51735">
    <property type="entry name" value="NAD(P)-binding Rossmann-fold domains"/>
    <property type="match status" value="1"/>
</dbReference>
<protein>
    <recommendedName>
        <fullName evidence="6">NAD(P)-binding protein</fullName>
    </recommendedName>
</protein>
<feature type="region of interest" description="Disordered" evidence="3">
    <location>
        <begin position="16"/>
        <end position="35"/>
    </location>
</feature>
<evidence type="ECO:0000256" key="2">
    <source>
        <dbReference type="ARBA" id="ARBA00023002"/>
    </source>
</evidence>
<keyword evidence="2" id="KW-0560">Oxidoreductase</keyword>
<reference evidence="4" key="1">
    <citation type="submission" date="2023-11" db="EMBL/GenBank/DDBJ databases">
        <authorList>
            <person name="Alioto T."/>
            <person name="Alioto T."/>
            <person name="Gomez Garrido J."/>
        </authorList>
    </citation>
    <scope>NUCLEOTIDE SEQUENCE</scope>
</reference>